<dbReference type="AlphaFoldDB" id="A0A9D2EAS8"/>
<gene>
    <name evidence="1" type="ORF">H9814_10435</name>
</gene>
<dbReference type="Proteomes" id="UP000824028">
    <property type="component" value="Unassembled WGS sequence"/>
</dbReference>
<reference evidence="1" key="2">
    <citation type="submission" date="2021-04" db="EMBL/GenBank/DDBJ databases">
        <authorList>
            <person name="Gilroy R."/>
        </authorList>
    </citation>
    <scope>NUCLEOTIDE SEQUENCE</scope>
    <source>
        <strain evidence="1">ChiHjej9B8-1298</strain>
    </source>
</reference>
<evidence type="ECO:0000313" key="2">
    <source>
        <dbReference type="Proteomes" id="UP000824028"/>
    </source>
</evidence>
<dbReference type="EMBL" id="DXBX01000083">
    <property type="protein sequence ID" value="HIZ33932.1"/>
    <property type="molecule type" value="Genomic_DNA"/>
</dbReference>
<name>A0A9D2EAS8_9BACE</name>
<proteinExistence type="predicted"/>
<organism evidence="1 2">
    <name type="scientific">Candidatus Bacteroides merdigallinarum</name>
    <dbReference type="NCBI Taxonomy" id="2838473"/>
    <lineage>
        <taxon>Bacteria</taxon>
        <taxon>Pseudomonadati</taxon>
        <taxon>Bacteroidota</taxon>
        <taxon>Bacteroidia</taxon>
        <taxon>Bacteroidales</taxon>
        <taxon>Bacteroidaceae</taxon>
        <taxon>Bacteroides</taxon>
    </lineage>
</organism>
<protein>
    <submittedName>
        <fullName evidence="1">Uncharacterized protein</fullName>
    </submittedName>
</protein>
<evidence type="ECO:0000313" key="1">
    <source>
        <dbReference type="EMBL" id="HIZ33932.1"/>
    </source>
</evidence>
<accession>A0A9D2EAS8</accession>
<sequence length="73" mass="8584">MMKKQTHIPTELYEDEVVCFLADRYHSTPNEIVECFLAQDGRMEEADRRPTAFTLEENEMEIMRGLTKEAMGR</sequence>
<reference evidence="1" key="1">
    <citation type="journal article" date="2021" name="PeerJ">
        <title>Extensive microbial diversity within the chicken gut microbiome revealed by metagenomics and culture.</title>
        <authorList>
            <person name="Gilroy R."/>
            <person name="Ravi A."/>
            <person name="Getino M."/>
            <person name="Pursley I."/>
            <person name="Horton D.L."/>
            <person name="Alikhan N.F."/>
            <person name="Baker D."/>
            <person name="Gharbi K."/>
            <person name="Hall N."/>
            <person name="Watson M."/>
            <person name="Adriaenssens E.M."/>
            <person name="Foster-Nyarko E."/>
            <person name="Jarju S."/>
            <person name="Secka A."/>
            <person name="Antonio M."/>
            <person name="Oren A."/>
            <person name="Chaudhuri R.R."/>
            <person name="La Ragione R."/>
            <person name="Hildebrand F."/>
            <person name="Pallen M.J."/>
        </authorList>
    </citation>
    <scope>NUCLEOTIDE SEQUENCE</scope>
    <source>
        <strain evidence="1">ChiHjej9B8-1298</strain>
    </source>
</reference>
<comment type="caution">
    <text evidence="1">The sequence shown here is derived from an EMBL/GenBank/DDBJ whole genome shotgun (WGS) entry which is preliminary data.</text>
</comment>